<comment type="function">
    <text evidence="4">Has an important function as a repair enzyme for proteins that have been inactivated by oxidation. Catalyzes the reversible oxidation-reduction of methionine sulfoxide in proteins to methionine.</text>
</comment>
<feature type="domain" description="Peptide methionine sulphoxide reductase MsrA" evidence="6">
    <location>
        <begin position="23"/>
        <end position="177"/>
    </location>
</feature>
<evidence type="ECO:0000256" key="5">
    <source>
        <dbReference type="SAM" id="MobiDB-lite"/>
    </source>
</evidence>
<dbReference type="RefSeq" id="WP_081962809.1">
    <property type="nucleotide sequence ID" value="NZ_FNNA01000001.1"/>
</dbReference>
<gene>
    <name evidence="4" type="primary">msrA</name>
    <name evidence="7" type="ORF">SAMN05444276_1011211</name>
</gene>
<dbReference type="STRING" id="1545044.SAMN05444276_1011211"/>
<keyword evidence="8" id="KW-1185">Reference proteome</keyword>
<dbReference type="GO" id="GO:0005737">
    <property type="term" value="C:cytoplasm"/>
    <property type="evidence" value="ECO:0007669"/>
    <property type="project" value="TreeGrafter"/>
</dbReference>
<keyword evidence="1 4" id="KW-0560">Oxidoreductase</keyword>
<dbReference type="PANTHER" id="PTHR42799:SF2">
    <property type="entry name" value="MITOCHONDRIAL PEPTIDE METHIONINE SULFOXIDE REDUCTASE"/>
    <property type="match status" value="1"/>
</dbReference>
<feature type="compositionally biased region" description="Low complexity" evidence="5">
    <location>
        <begin position="208"/>
        <end position="218"/>
    </location>
</feature>
<accession>A0A1H2U8W6</accession>
<dbReference type="Gene3D" id="3.30.1060.10">
    <property type="entry name" value="Peptide methionine sulphoxide reductase MsrA"/>
    <property type="match status" value="1"/>
</dbReference>
<organism evidence="7 8">
    <name type="scientific">Paracoccus sanguinis</name>
    <dbReference type="NCBI Taxonomy" id="1545044"/>
    <lineage>
        <taxon>Bacteria</taxon>
        <taxon>Pseudomonadati</taxon>
        <taxon>Pseudomonadota</taxon>
        <taxon>Alphaproteobacteria</taxon>
        <taxon>Rhodobacterales</taxon>
        <taxon>Paracoccaceae</taxon>
        <taxon>Paracoccus</taxon>
    </lineage>
</organism>
<reference evidence="8" key="1">
    <citation type="submission" date="2016-10" db="EMBL/GenBank/DDBJ databases">
        <authorList>
            <person name="Varghese N."/>
            <person name="Submissions S."/>
        </authorList>
    </citation>
    <scope>NUCLEOTIDE SEQUENCE [LARGE SCALE GENOMIC DNA]</scope>
    <source>
        <strain evidence="8">DSM 29303</strain>
    </source>
</reference>
<dbReference type="PANTHER" id="PTHR42799">
    <property type="entry name" value="MITOCHONDRIAL PEPTIDE METHIONINE SULFOXIDE REDUCTASE"/>
    <property type="match status" value="1"/>
</dbReference>
<comment type="catalytic activity">
    <reaction evidence="2 4">
        <text>L-methionyl-[protein] + [thioredoxin]-disulfide + H2O = L-methionyl-(S)-S-oxide-[protein] + [thioredoxin]-dithiol</text>
        <dbReference type="Rhea" id="RHEA:14217"/>
        <dbReference type="Rhea" id="RHEA-COMP:10698"/>
        <dbReference type="Rhea" id="RHEA-COMP:10700"/>
        <dbReference type="Rhea" id="RHEA-COMP:12313"/>
        <dbReference type="Rhea" id="RHEA-COMP:12315"/>
        <dbReference type="ChEBI" id="CHEBI:15377"/>
        <dbReference type="ChEBI" id="CHEBI:16044"/>
        <dbReference type="ChEBI" id="CHEBI:29950"/>
        <dbReference type="ChEBI" id="CHEBI:44120"/>
        <dbReference type="ChEBI" id="CHEBI:50058"/>
        <dbReference type="EC" id="1.8.4.11"/>
    </reaction>
</comment>
<dbReference type="OrthoDB" id="4174719at2"/>
<evidence type="ECO:0000259" key="6">
    <source>
        <dbReference type="Pfam" id="PF01625"/>
    </source>
</evidence>
<dbReference type="AlphaFoldDB" id="A0A1H2U8W6"/>
<comment type="similarity">
    <text evidence="4">Belongs to the MsrA Met sulfoxide reductase family.</text>
</comment>
<feature type="region of interest" description="Disordered" evidence="5">
    <location>
        <begin position="196"/>
        <end position="224"/>
    </location>
</feature>
<proteinExistence type="inferred from homology"/>
<dbReference type="NCBIfam" id="TIGR00401">
    <property type="entry name" value="msrA"/>
    <property type="match status" value="1"/>
</dbReference>
<dbReference type="InterPro" id="IPR050162">
    <property type="entry name" value="MsrA_MetSO_reductase"/>
</dbReference>
<dbReference type="Proteomes" id="UP000182944">
    <property type="component" value="Unassembled WGS sequence"/>
</dbReference>
<protein>
    <recommendedName>
        <fullName evidence="4">Peptide methionine sulfoxide reductase MsrA</fullName>
        <shortName evidence="4">Protein-methionine-S-oxide reductase</shortName>
        <ecNumber evidence="4">1.8.4.11</ecNumber>
    </recommendedName>
    <alternativeName>
        <fullName evidence="4">Peptide-methionine (S)-S-oxide reductase</fullName>
        <shortName evidence="4">Peptide Met(O) reductase</shortName>
    </alternativeName>
</protein>
<comment type="catalytic activity">
    <reaction evidence="3 4">
        <text>[thioredoxin]-disulfide + L-methionine + H2O = L-methionine (S)-S-oxide + [thioredoxin]-dithiol</text>
        <dbReference type="Rhea" id="RHEA:19993"/>
        <dbReference type="Rhea" id="RHEA-COMP:10698"/>
        <dbReference type="Rhea" id="RHEA-COMP:10700"/>
        <dbReference type="ChEBI" id="CHEBI:15377"/>
        <dbReference type="ChEBI" id="CHEBI:29950"/>
        <dbReference type="ChEBI" id="CHEBI:50058"/>
        <dbReference type="ChEBI" id="CHEBI:57844"/>
        <dbReference type="ChEBI" id="CHEBI:58772"/>
        <dbReference type="EC" id="1.8.4.11"/>
    </reaction>
</comment>
<dbReference type="EMBL" id="FNNA01000001">
    <property type="protein sequence ID" value="SDW52377.1"/>
    <property type="molecule type" value="Genomic_DNA"/>
</dbReference>
<evidence type="ECO:0000256" key="2">
    <source>
        <dbReference type="ARBA" id="ARBA00047806"/>
    </source>
</evidence>
<dbReference type="Pfam" id="PF01625">
    <property type="entry name" value="PMSR"/>
    <property type="match status" value="1"/>
</dbReference>
<dbReference type="GO" id="GO:0034599">
    <property type="term" value="P:cellular response to oxidative stress"/>
    <property type="evidence" value="ECO:0007669"/>
    <property type="project" value="TreeGrafter"/>
</dbReference>
<evidence type="ECO:0000313" key="7">
    <source>
        <dbReference type="EMBL" id="SDW52377.1"/>
    </source>
</evidence>
<evidence type="ECO:0000313" key="8">
    <source>
        <dbReference type="Proteomes" id="UP000182944"/>
    </source>
</evidence>
<evidence type="ECO:0000256" key="4">
    <source>
        <dbReference type="HAMAP-Rule" id="MF_01401"/>
    </source>
</evidence>
<dbReference type="GO" id="GO:0033744">
    <property type="term" value="F:L-methionine:thioredoxin-disulfide S-oxidoreductase activity"/>
    <property type="evidence" value="ECO:0007669"/>
    <property type="project" value="RHEA"/>
</dbReference>
<dbReference type="GO" id="GO:0008113">
    <property type="term" value="F:peptide-methionine (S)-S-oxide reductase activity"/>
    <property type="evidence" value="ECO:0007669"/>
    <property type="project" value="UniProtKB-UniRule"/>
</dbReference>
<name>A0A1H2U8W6_9RHOB</name>
<dbReference type="InterPro" id="IPR036509">
    <property type="entry name" value="Met_Sox_Rdtase_MsrA_sf"/>
</dbReference>
<dbReference type="InterPro" id="IPR002569">
    <property type="entry name" value="Met_Sox_Rdtase_MsrA_dom"/>
</dbReference>
<evidence type="ECO:0000256" key="3">
    <source>
        <dbReference type="ARBA" id="ARBA00048782"/>
    </source>
</evidence>
<dbReference type="HAMAP" id="MF_01401">
    <property type="entry name" value="MsrA"/>
    <property type="match status" value="1"/>
</dbReference>
<dbReference type="EC" id="1.8.4.11" evidence="4"/>
<dbReference type="SUPFAM" id="SSF55068">
    <property type="entry name" value="Peptide methionine sulfoxide reductase"/>
    <property type="match status" value="1"/>
</dbReference>
<feature type="active site" evidence="4">
    <location>
        <position position="30"/>
    </location>
</feature>
<sequence>MTEPVHAIFGRPLGAPVPRGYEEIVLGMGCYWGVERLFWQQDGVWLTEVGFAGGTAPDPTYKQVCAGGTGHAEVVRVVYDPSRLSIEQILKIFWENHDPTQGNRQGNDVGDQYRSVIFTTTDSQRIAAETSRTDYDNRLAVEGFGGITTEIAPLTRFYRAPEEDHQQYLHKVPNGYCGLRGTGVQASSAAAVHEAVTGEGDGNPEPSPSSSGGSSVVAGAGGAA</sequence>
<evidence type="ECO:0000256" key="1">
    <source>
        <dbReference type="ARBA" id="ARBA00023002"/>
    </source>
</evidence>